<feature type="region of interest" description="Disordered" evidence="1">
    <location>
        <begin position="332"/>
        <end position="381"/>
    </location>
</feature>
<dbReference type="Proteomes" id="UP001295740">
    <property type="component" value="Unassembled WGS sequence"/>
</dbReference>
<comment type="caution">
    <text evidence="2">The sequence shown here is derived from an EMBL/GenBank/DDBJ whole genome shotgun (WGS) entry which is preliminary data.</text>
</comment>
<feature type="region of interest" description="Disordered" evidence="1">
    <location>
        <begin position="393"/>
        <end position="446"/>
    </location>
</feature>
<reference evidence="2" key="1">
    <citation type="submission" date="2023-10" db="EMBL/GenBank/DDBJ databases">
        <authorList>
            <person name="Hackl T."/>
        </authorList>
    </citation>
    <scope>NUCLEOTIDE SEQUENCE</scope>
</reference>
<evidence type="ECO:0000313" key="2">
    <source>
        <dbReference type="EMBL" id="CAJ2502218.1"/>
    </source>
</evidence>
<dbReference type="AlphaFoldDB" id="A0AAI8YF18"/>
<dbReference type="EMBL" id="CAUWAG010000004">
    <property type="protein sequence ID" value="CAJ2502218.1"/>
    <property type="molecule type" value="Genomic_DNA"/>
</dbReference>
<feature type="compositionally biased region" description="Basic residues" evidence="1">
    <location>
        <begin position="437"/>
        <end position="446"/>
    </location>
</feature>
<gene>
    <name evidence="2" type="ORF">KHLLAP_LOCUS2686</name>
</gene>
<evidence type="ECO:0000313" key="3">
    <source>
        <dbReference type="Proteomes" id="UP001295740"/>
    </source>
</evidence>
<proteinExistence type="predicted"/>
<organism evidence="2 3">
    <name type="scientific">Anthostomella pinea</name>
    <dbReference type="NCBI Taxonomy" id="933095"/>
    <lineage>
        <taxon>Eukaryota</taxon>
        <taxon>Fungi</taxon>
        <taxon>Dikarya</taxon>
        <taxon>Ascomycota</taxon>
        <taxon>Pezizomycotina</taxon>
        <taxon>Sordariomycetes</taxon>
        <taxon>Xylariomycetidae</taxon>
        <taxon>Xylariales</taxon>
        <taxon>Xylariaceae</taxon>
        <taxon>Anthostomella</taxon>
    </lineage>
</organism>
<feature type="compositionally biased region" description="Basic and acidic residues" evidence="1">
    <location>
        <begin position="416"/>
        <end position="436"/>
    </location>
</feature>
<name>A0AAI8YF18_9PEZI</name>
<keyword evidence="3" id="KW-1185">Reference proteome</keyword>
<protein>
    <submittedName>
        <fullName evidence="2">Uu.00g096120.m01.CDS01</fullName>
    </submittedName>
</protein>
<sequence>MAPTTKTQKVTYLEIDKITYWDEFTWENVNAAFGPLIDCNFKGTFDDFSPRSREPRGEPGVKSLIIPWFKDFGKVLKKTARDIKRLQGFEAPVPSFTFEENIPNNFHQVWFRGMTKGVHYRPDINVICSERDENNAETGSYSIVAADIKTSSAFNPNELNILPADKQAQATREKLPRAAQPTSLLNKHPEAQRELFSQASTAISDDFDYLMHSPFLNLDQTDTHMYPCKQLSTYCVVTDTEYGFIITDRHLVPARVSKVRDPMGYEKPKIHMQVMPIEWDASGEDKLTVAFGIWALYAMSACGRPRNVKWYNEIQSDLKIWHKLGENKYKNSLSGFNTRRPPANAIIRDPPRSAGQRSRRVVPPVPAFKAGPGEDTDMYDTSDSRATIQDRMGSSYKHGVATARNPGVPQLQTPAKRLESANKRRHDSAEPDERASGKHKILKRRG</sequence>
<evidence type="ECO:0000256" key="1">
    <source>
        <dbReference type="SAM" id="MobiDB-lite"/>
    </source>
</evidence>
<accession>A0AAI8YF18</accession>